<dbReference type="EMBL" id="BMSX01000020">
    <property type="protein sequence ID" value="GGR42686.1"/>
    <property type="molecule type" value="Genomic_DNA"/>
</dbReference>
<name>A0A918FJF6_9ACTN</name>
<accession>A0A918FJF6</accession>
<proteinExistence type="predicted"/>
<organism evidence="1 2">
    <name type="scientific">Streptomyces aurantiogriseus</name>
    <dbReference type="NCBI Taxonomy" id="66870"/>
    <lineage>
        <taxon>Bacteria</taxon>
        <taxon>Bacillati</taxon>
        <taxon>Actinomycetota</taxon>
        <taxon>Actinomycetes</taxon>
        <taxon>Kitasatosporales</taxon>
        <taxon>Streptomycetaceae</taxon>
        <taxon>Streptomyces</taxon>
    </lineage>
</organism>
<dbReference type="AlphaFoldDB" id="A0A918FJF6"/>
<dbReference type="Pfam" id="PF19692">
    <property type="entry name" value="DUF6193"/>
    <property type="match status" value="1"/>
</dbReference>
<evidence type="ECO:0000313" key="2">
    <source>
        <dbReference type="Proteomes" id="UP000658320"/>
    </source>
</evidence>
<evidence type="ECO:0000313" key="1">
    <source>
        <dbReference type="EMBL" id="GGR42686.1"/>
    </source>
</evidence>
<dbReference type="Proteomes" id="UP000658320">
    <property type="component" value="Unassembled WGS sequence"/>
</dbReference>
<keyword evidence="2" id="KW-1185">Reference proteome</keyword>
<reference evidence="1" key="1">
    <citation type="journal article" date="2014" name="Int. J. Syst. Evol. Microbiol.">
        <title>Complete genome sequence of Corynebacterium casei LMG S-19264T (=DSM 44701T), isolated from a smear-ripened cheese.</title>
        <authorList>
            <consortium name="US DOE Joint Genome Institute (JGI-PGF)"/>
            <person name="Walter F."/>
            <person name="Albersmeier A."/>
            <person name="Kalinowski J."/>
            <person name="Ruckert C."/>
        </authorList>
    </citation>
    <scope>NUCLEOTIDE SEQUENCE</scope>
    <source>
        <strain evidence="1">JCM 4346</strain>
    </source>
</reference>
<comment type="caution">
    <text evidence="1">The sequence shown here is derived from an EMBL/GenBank/DDBJ whole genome shotgun (WGS) entry which is preliminary data.</text>
</comment>
<protein>
    <submittedName>
        <fullName evidence="1">Uncharacterized protein</fullName>
    </submittedName>
</protein>
<reference evidence="1" key="2">
    <citation type="submission" date="2020-09" db="EMBL/GenBank/DDBJ databases">
        <authorList>
            <person name="Sun Q."/>
            <person name="Ohkuma M."/>
        </authorList>
    </citation>
    <scope>NUCLEOTIDE SEQUENCE</scope>
    <source>
        <strain evidence="1">JCM 4346</strain>
    </source>
</reference>
<dbReference type="InterPro" id="IPR045682">
    <property type="entry name" value="DUF6193"/>
</dbReference>
<gene>
    <name evidence="1" type="ORF">GCM10010251_69460</name>
</gene>
<sequence length="194" mass="21179">MYATIPATGGDLQISLGGARRVFLLRIWSRGVELAGAKSEDLDEVIAAASLWASGARLRELGARYPFMDIGEISEAYEEGREVEAKWALLLRSDQAEARRLAEEALRFPKLAGLFPYLSHHDLLLSRTTGYPFTRDAPCIRPLLSGGYAVMWPETMETIATVESPRQAVEIVNAALPEEYGPAVPGTADDLGDT</sequence>